<dbReference type="AlphaFoldDB" id="A0A0B7A3S7"/>
<feature type="non-terminal residue" evidence="1">
    <location>
        <position position="1"/>
    </location>
</feature>
<dbReference type="EMBL" id="HACG01028432">
    <property type="protein sequence ID" value="CEK75297.1"/>
    <property type="molecule type" value="Transcribed_RNA"/>
</dbReference>
<gene>
    <name evidence="1" type="primary">ORF94845</name>
</gene>
<reference evidence="1" key="1">
    <citation type="submission" date="2014-12" db="EMBL/GenBank/DDBJ databases">
        <title>Insight into the proteome of Arion vulgaris.</title>
        <authorList>
            <person name="Aradska J."/>
            <person name="Bulat T."/>
            <person name="Smidak R."/>
            <person name="Sarate P."/>
            <person name="Gangsoo J."/>
            <person name="Sialana F."/>
            <person name="Bilban M."/>
            <person name="Lubec G."/>
        </authorList>
    </citation>
    <scope>NUCLEOTIDE SEQUENCE</scope>
    <source>
        <tissue evidence="1">Skin</tissue>
    </source>
</reference>
<organism evidence="1">
    <name type="scientific">Arion vulgaris</name>
    <dbReference type="NCBI Taxonomy" id="1028688"/>
    <lineage>
        <taxon>Eukaryota</taxon>
        <taxon>Metazoa</taxon>
        <taxon>Spiralia</taxon>
        <taxon>Lophotrochozoa</taxon>
        <taxon>Mollusca</taxon>
        <taxon>Gastropoda</taxon>
        <taxon>Heterobranchia</taxon>
        <taxon>Euthyneura</taxon>
        <taxon>Panpulmonata</taxon>
        <taxon>Eupulmonata</taxon>
        <taxon>Stylommatophora</taxon>
        <taxon>Helicina</taxon>
        <taxon>Arionoidea</taxon>
        <taxon>Arionidae</taxon>
        <taxon>Arion</taxon>
    </lineage>
</organism>
<evidence type="ECO:0000313" key="1">
    <source>
        <dbReference type="EMBL" id="CEK75297.1"/>
    </source>
</evidence>
<accession>A0A0B7A3S7</accession>
<proteinExistence type="predicted"/>
<name>A0A0B7A3S7_9EUPU</name>
<sequence length="81" mass="9009">KGEAEIGRTGLLVDALLAQRTISFRLGSHTNDREVSTSGRLECKKKKTVHMKSTTKKMKFHMPLSGVYTVLSCVNQNFIIA</sequence>
<protein>
    <submittedName>
        <fullName evidence="1">Uncharacterized protein</fullName>
    </submittedName>
</protein>